<evidence type="ECO:0000259" key="10">
    <source>
        <dbReference type="Pfam" id="PF01743"/>
    </source>
</evidence>
<keyword evidence="5 7" id="KW-0694">RNA-binding</keyword>
<feature type="active site" evidence="7">
    <location>
        <position position="96"/>
    </location>
</feature>
<sequence length="485" mass="54519">MHVPCVPRDDPRRRAPRYIATKGSFARKDSDRLNLESRTDLTPALRIIPRDQHIISRKNVSKAALRVLYRLNEAGYAAYLVGGAVRDLLLGLQPKDFDVATDATPDEVKKLFRNCRLIGRRFRLAHVVFGPEIIEVATFRGLGEEGGEGDRHIVDGRIVRDNIWGTIEEDAIRRDFRVNAMYYDISDFSVRDYVGGMQDLQDRALRLIGDPDTRYREDPVRMLRAARLAAKLDMRIDAAAMAPFETLGPLLADAAPARLFDESLKMFLSGNGLKSFRMLEQCGLLKFLFPATARALKRGDEALRSLVEHGLANTDARIAEGKSVTPAFLFAVLLWGEVRDVAHHWIARGQESTEAWARASAQVVGEQCQRVAIPRRFTFTMEEIWSLQPRFEQIQRKRVFRLMTHPRFRAAFDFLLLRADESPAMRELGQWWAHAQQLPQDVLAAALPAGGGSSASDHVVAAPVAGKPPRPRRRRRKPGGKSGSA</sequence>
<evidence type="ECO:0000259" key="12">
    <source>
        <dbReference type="Pfam" id="PF12627"/>
    </source>
</evidence>
<feature type="active site" evidence="7">
    <location>
        <position position="175"/>
    </location>
</feature>
<proteinExistence type="inferred from homology"/>
<dbReference type="CDD" id="cd05398">
    <property type="entry name" value="NT_ClassII-CCAase"/>
    <property type="match status" value="1"/>
</dbReference>
<keyword evidence="14" id="KW-1185">Reference proteome</keyword>
<keyword evidence="4 7" id="KW-0067">ATP-binding</keyword>
<dbReference type="InterPro" id="IPR052191">
    <property type="entry name" value="tRNA_ntf/polyA_polymerase_I"/>
</dbReference>
<dbReference type="InterPro" id="IPR043519">
    <property type="entry name" value="NT_sf"/>
</dbReference>
<feature type="domain" description="Polymerase A arginine-rich C-terminal" evidence="11">
    <location>
        <begin position="349"/>
        <end position="477"/>
    </location>
</feature>
<feature type="domain" description="Poly A polymerase head" evidence="10">
    <location>
        <begin position="78"/>
        <end position="206"/>
    </location>
</feature>
<name>A0ABQ2ZJY4_9GAMM</name>
<comment type="caution">
    <text evidence="13">The sequence shown here is derived from an EMBL/GenBank/DDBJ whole genome shotgun (WGS) entry which is preliminary data.</text>
</comment>
<evidence type="ECO:0000256" key="2">
    <source>
        <dbReference type="ARBA" id="ARBA00022679"/>
    </source>
</evidence>
<dbReference type="InterPro" id="IPR025866">
    <property type="entry name" value="PolyA_pol_arg_C_dom"/>
</dbReference>
<dbReference type="InterPro" id="IPR032828">
    <property type="entry name" value="PolyA_RNA-bd"/>
</dbReference>
<keyword evidence="2 7" id="KW-0808">Transferase</keyword>
<evidence type="ECO:0000256" key="8">
    <source>
        <dbReference type="RuleBase" id="RU003953"/>
    </source>
</evidence>
<evidence type="ECO:0000259" key="11">
    <source>
        <dbReference type="Pfam" id="PF12626"/>
    </source>
</evidence>
<evidence type="ECO:0000256" key="6">
    <source>
        <dbReference type="ARBA" id="ARBA00023163"/>
    </source>
</evidence>
<dbReference type="EMBL" id="BMXT01000001">
    <property type="protein sequence ID" value="GGY17352.1"/>
    <property type="molecule type" value="Genomic_DNA"/>
</dbReference>
<dbReference type="Pfam" id="PF12626">
    <property type="entry name" value="PolyA_pol_arg_C"/>
    <property type="match status" value="1"/>
</dbReference>
<keyword evidence="3 7" id="KW-0547">Nucleotide-binding</keyword>
<accession>A0ABQ2ZJY4</accession>
<dbReference type="HAMAP" id="MF_00957">
    <property type="entry name" value="PolyA_pol"/>
    <property type="match status" value="1"/>
</dbReference>
<reference evidence="14" key="1">
    <citation type="journal article" date="2019" name="Int. J. Syst. Evol. Microbiol.">
        <title>The Global Catalogue of Microorganisms (GCM) 10K type strain sequencing project: providing services to taxonomists for standard genome sequencing and annotation.</title>
        <authorList>
            <consortium name="The Broad Institute Genomics Platform"/>
            <consortium name="The Broad Institute Genome Sequencing Center for Infectious Disease"/>
            <person name="Wu L."/>
            <person name="Ma J."/>
        </authorList>
    </citation>
    <scope>NUCLEOTIDE SEQUENCE [LARGE SCALE GENOMIC DNA]</scope>
    <source>
        <strain evidence="14">KCTC 22232</strain>
    </source>
</reference>
<dbReference type="SUPFAM" id="SSF81891">
    <property type="entry name" value="Poly A polymerase C-terminal region-like"/>
    <property type="match status" value="1"/>
</dbReference>
<keyword evidence="6 7" id="KW-0804">Transcription</keyword>
<dbReference type="Gene3D" id="3.30.460.10">
    <property type="entry name" value="Beta Polymerase, domain 2"/>
    <property type="match status" value="1"/>
</dbReference>
<dbReference type="EC" id="2.7.7.19" evidence="7"/>
<dbReference type="Pfam" id="PF01743">
    <property type="entry name" value="PolyA_pol"/>
    <property type="match status" value="1"/>
</dbReference>
<dbReference type="Pfam" id="PF12627">
    <property type="entry name" value="PolyA_pol_RNAbd"/>
    <property type="match status" value="1"/>
</dbReference>
<feature type="compositionally biased region" description="Basic residues" evidence="9">
    <location>
        <begin position="469"/>
        <end position="479"/>
    </location>
</feature>
<dbReference type="PANTHER" id="PTHR43051">
    <property type="entry name" value="POLYNUCLEOTIDE ADENYLYLTRANSFERASE FAMILY PROTEIN"/>
    <property type="match status" value="1"/>
</dbReference>
<comment type="catalytic activity">
    <reaction evidence="7">
        <text>RNA(n) + ATP = RNA(n)-3'-adenine ribonucleotide + diphosphate</text>
        <dbReference type="Rhea" id="RHEA:11332"/>
        <dbReference type="Rhea" id="RHEA-COMP:14527"/>
        <dbReference type="Rhea" id="RHEA-COMP:17347"/>
        <dbReference type="ChEBI" id="CHEBI:30616"/>
        <dbReference type="ChEBI" id="CHEBI:33019"/>
        <dbReference type="ChEBI" id="CHEBI:140395"/>
        <dbReference type="ChEBI" id="CHEBI:173115"/>
        <dbReference type="EC" id="2.7.7.19"/>
    </reaction>
</comment>
<dbReference type="SUPFAM" id="SSF81301">
    <property type="entry name" value="Nucleotidyltransferase"/>
    <property type="match status" value="1"/>
</dbReference>
<evidence type="ECO:0000256" key="7">
    <source>
        <dbReference type="HAMAP-Rule" id="MF_00957"/>
    </source>
</evidence>
<dbReference type="NCBIfam" id="TIGR01942">
    <property type="entry name" value="pcnB"/>
    <property type="match status" value="1"/>
</dbReference>
<dbReference type="InterPro" id="IPR002646">
    <property type="entry name" value="PolA_pol_head_dom"/>
</dbReference>
<evidence type="ECO:0000256" key="1">
    <source>
        <dbReference type="ARBA" id="ARBA00022664"/>
    </source>
</evidence>
<evidence type="ECO:0000313" key="14">
    <source>
        <dbReference type="Proteomes" id="UP000621898"/>
    </source>
</evidence>
<feature type="region of interest" description="Disordered" evidence="9">
    <location>
        <begin position="449"/>
        <end position="485"/>
    </location>
</feature>
<comment type="function">
    <text evidence="7">Adds poly(A) tail to the 3' end of many RNAs, which usually targets these RNAs for decay. Plays a significant role in the global control of gene expression, through influencing the rate of transcript degradation, and in the general RNA quality control.</text>
</comment>
<evidence type="ECO:0000256" key="9">
    <source>
        <dbReference type="SAM" id="MobiDB-lite"/>
    </source>
</evidence>
<organism evidence="13 14">
    <name type="scientific">Rhodanobacter panaciterrae</name>
    <dbReference type="NCBI Taxonomy" id="490572"/>
    <lineage>
        <taxon>Bacteria</taxon>
        <taxon>Pseudomonadati</taxon>
        <taxon>Pseudomonadota</taxon>
        <taxon>Gammaproteobacteria</taxon>
        <taxon>Lysobacterales</taxon>
        <taxon>Rhodanobacteraceae</taxon>
        <taxon>Rhodanobacter</taxon>
    </lineage>
</organism>
<protein>
    <recommendedName>
        <fullName evidence="7">Poly(A) polymerase I</fullName>
        <shortName evidence="7">PAP I</shortName>
        <ecNumber evidence="7">2.7.7.19</ecNumber>
    </recommendedName>
</protein>
<dbReference type="InterPro" id="IPR010206">
    <property type="entry name" value="PolA_pol_I"/>
</dbReference>
<evidence type="ECO:0000256" key="4">
    <source>
        <dbReference type="ARBA" id="ARBA00022840"/>
    </source>
</evidence>
<dbReference type="Gene3D" id="1.10.3090.10">
    <property type="entry name" value="cca-adding enzyme, domain 2"/>
    <property type="match status" value="1"/>
</dbReference>
<keyword evidence="1 7" id="KW-0507">mRNA processing</keyword>
<dbReference type="PANTHER" id="PTHR43051:SF1">
    <property type="entry name" value="POLYNUCLEOTIDE ADENYLYLTRANSFERASE FAMILY PROTEIN"/>
    <property type="match status" value="1"/>
</dbReference>
<gene>
    <name evidence="7 13" type="primary">pcnB</name>
    <name evidence="13" type="ORF">GCM10008098_06210</name>
</gene>
<evidence type="ECO:0000256" key="5">
    <source>
        <dbReference type="ARBA" id="ARBA00022884"/>
    </source>
</evidence>
<feature type="domain" description="tRNA nucleotidyltransferase/poly(A) polymerase RNA and SrmB- binding" evidence="12">
    <location>
        <begin position="233"/>
        <end position="295"/>
    </location>
</feature>
<evidence type="ECO:0000313" key="13">
    <source>
        <dbReference type="EMBL" id="GGY17352.1"/>
    </source>
</evidence>
<comment type="similarity">
    <text evidence="7 8">Belongs to the tRNA nucleotidyltransferase/poly(A) polymerase family.</text>
</comment>
<evidence type="ECO:0000256" key="3">
    <source>
        <dbReference type="ARBA" id="ARBA00022741"/>
    </source>
</evidence>
<dbReference type="Proteomes" id="UP000621898">
    <property type="component" value="Unassembled WGS sequence"/>
</dbReference>
<feature type="active site" evidence="7">
    <location>
        <position position="98"/>
    </location>
</feature>
<feature type="compositionally biased region" description="Low complexity" evidence="9">
    <location>
        <begin position="449"/>
        <end position="467"/>
    </location>
</feature>